<dbReference type="EMBL" id="BKCP01001558">
    <property type="protein sequence ID" value="GER27172.1"/>
    <property type="molecule type" value="Genomic_DNA"/>
</dbReference>
<feature type="region of interest" description="Disordered" evidence="2">
    <location>
        <begin position="48"/>
        <end position="67"/>
    </location>
</feature>
<keyword evidence="1" id="KW-0175">Coiled coil</keyword>
<feature type="coiled-coil region" evidence="1">
    <location>
        <begin position="302"/>
        <end position="407"/>
    </location>
</feature>
<organism evidence="3 4">
    <name type="scientific">Striga asiatica</name>
    <name type="common">Asiatic witchweed</name>
    <name type="synonym">Buchnera asiatica</name>
    <dbReference type="NCBI Taxonomy" id="4170"/>
    <lineage>
        <taxon>Eukaryota</taxon>
        <taxon>Viridiplantae</taxon>
        <taxon>Streptophyta</taxon>
        <taxon>Embryophyta</taxon>
        <taxon>Tracheophyta</taxon>
        <taxon>Spermatophyta</taxon>
        <taxon>Magnoliopsida</taxon>
        <taxon>eudicotyledons</taxon>
        <taxon>Gunneridae</taxon>
        <taxon>Pentapetalae</taxon>
        <taxon>asterids</taxon>
        <taxon>lamiids</taxon>
        <taxon>Lamiales</taxon>
        <taxon>Orobanchaceae</taxon>
        <taxon>Buchnereae</taxon>
        <taxon>Striga</taxon>
    </lineage>
</organism>
<evidence type="ECO:0000313" key="3">
    <source>
        <dbReference type="EMBL" id="GER27172.1"/>
    </source>
</evidence>
<dbReference type="PANTHER" id="PTHR31071">
    <property type="entry name" value="GB|AAF24581.1"/>
    <property type="match status" value="1"/>
</dbReference>
<keyword evidence="4" id="KW-1185">Reference proteome</keyword>
<reference evidence="4" key="1">
    <citation type="journal article" date="2019" name="Curr. Biol.">
        <title>Genome Sequence of Striga asiatica Provides Insight into the Evolution of Plant Parasitism.</title>
        <authorList>
            <person name="Yoshida S."/>
            <person name="Kim S."/>
            <person name="Wafula E.K."/>
            <person name="Tanskanen J."/>
            <person name="Kim Y.M."/>
            <person name="Honaas L."/>
            <person name="Yang Z."/>
            <person name="Spallek T."/>
            <person name="Conn C.E."/>
            <person name="Ichihashi Y."/>
            <person name="Cheong K."/>
            <person name="Cui S."/>
            <person name="Der J.P."/>
            <person name="Gundlach H."/>
            <person name="Jiao Y."/>
            <person name="Hori C."/>
            <person name="Ishida J.K."/>
            <person name="Kasahara H."/>
            <person name="Kiba T."/>
            <person name="Kim M.S."/>
            <person name="Koo N."/>
            <person name="Laohavisit A."/>
            <person name="Lee Y.H."/>
            <person name="Lumba S."/>
            <person name="McCourt P."/>
            <person name="Mortimer J.C."/>
            <person name="Mutuku J.M."/>
            <person name="Nomura T."/>
            <person name="Sasaki-Sekimoto Y."/>
            <person name="Seto Y."/>
            <person name="Wang Y."/>
            <person name="Wakatake T."/>
            <person name="Sakakibara H."/>
            <person name="Demura T."/>
            <person name="Yamaguchi S."/>
            <person name="Yoneyama K."/>
            <person name="Manabe R.I."/>
            <person name="Nelson D.C."/>
            <person name="Schulman A.H."/>
            <person name="Timko M.P."/>
            <person name="dePamphilis C.W."/>
            <person name="Choi D."/>
            <person name="Shirasu K."/>
        </authorList>
    </citation>
    <scope>NUCLEOTIDE SEQUENCE [LARGE SCALE GENOMIC DNA]</scope>
    <source>
        <strain evidence="4">cv. UVA1</strain>
    </source>
</reference>
<dbReference type="InterPro" id="IPR043424">
    <property type="entry name" value="BLT-like"/>
</dbReference>
<name>A0A5A7P359_STRAF</name>
<feature type="compositionally biased region" description="Basic residues" evidence="2">
    <location>
        <begin position="13"/>
        <end position="24"/>
    </location>
</feature>
<dbReference type="PANTHER" id="PTHR31071:SF16">
    <property type="entry name" value="MYB-LIKE PROTEIN Z ISOFORM X1"/>
    <property type="match status" value="1"/>
</dbReference>
<gene>
    <name evidence="3" type="ORF">STAS_02851</name>
</gene>
<dbReference type="Proteomes" id="UP000325081">
    <property type="component" value="Unassembled WGS sequence"/>
</dbReference>
<feature type="region of interest" description="Disordered" evidence="2">
    <location>
        <begin position="1"/>
        <end position="35"/>
    </location>
</feature>
<proteinExistence type="predicted"/>
<dbReference type="OrthoDB" id="691984at2759"/>
<evidence type="ECO:0000256" key="1">
    <source>
        <dbReference type="SAM" id="Coils"/>
    </source>
</evidence>
<dbReference type="AlphaFoldDB" id="A0A5A7P359"/>
<evidence type="ECO:0000256" key="2">
    <source>
        <dbReference type="SAM" id="MobiDB-lite"/>
    </source>
</evidence>
<accession>A0A5A7P359</accession>
<sequence>MPRKNSNLDGKIGGRKKCRVRKRGCSSSSSSSLHKKCRLKRAFVVGKKTGSSTPVPKWKSMGSPENDGPLKLLAASNGGQRAEEGLSVSARKLAATLWEIDGLLKKGENSSEEVCEVGFFRKEKNFEHSKLGSKALALNDLISYKVGSHRRRASAGSHKTMHTDCHLGVGNSIHDCLVENPARSPYKNRLKDIHNGLMTSKELLKVMARVSRLDHHNSTGLSLFSALKFEVDRAFSHVVKLSQEQKQKQTDIEALCKHFQEEKKSLWNKLRQQQDKTRMELDKEKKYRLQTERLNTKLGRDLSETKELLLKANKELEGEKRARLMLERVCDELAREVEELKRQSGRVCEEIEKEREMFQLADILREERVRMKLSEAKYQFEEKNAIVDKLRGELESYLNKSKKCEENGSSPRYDKIKELEKYLRETLPCTYEYEEDGVKNDIGIVNKVEEEDEDDCDSDDSDLHSIELSVDDDISENLDAFEQKGRFEFASRAWKKEVVVDEIERYNMIKDLRDHIVLGSKMGSSQDSVSPCQNELAQITRCSKDPNGVACQG</sequence>
<protein>
    <submittedName>
        <fullName evidence="3">Uncharacterized protein</fullName>
    </submittedName>
</protein>
<comment type="caution">
    <text evidence="3">The sequence shown here is derived from an EMBL/GenBank/DDBJ whole genome shotgun (WGS) entry which is preliminary data.</text>
</comment>
<evidence type="ECO:0000313" key="4">
    <source>
        <dbReference type="Proteomes" id="UP000325081"/>
    </source>
</evidence>